<name>A0A5C4MWK7_9RHOB</name>
<accession>A0A5C4MWK7</accession>
<dbReference type="Pfam" id="PF00171">
    <property type="entry name" value="Aldedh"/>
    <property type="match status" value="1"/>
</dbReference>
<dbReference type="Proteomes" id="UP000305887">
    <property type="component" value="Unassembled WGS sequence"/>
</dbReference>
<dbReference type="SUPFAM" id="SSF53720">
    <property type="entry name" value="ALDH-like"/>
    <property type="match status" value="1"/>
</dbReference>
<dbReference type="AlphaFoldDB" id="A0A5C4MWK7"/>
<dbReference type="PANTHER" id="PTHR42804">
    <property type="entry name" value="ALDEHYDE DEHYDROGENASE"/>
    <property type="match status" value="1"/>
</dbReference>
<protein>
    <submittedName>
        <fullName evidence="4">Aldehyde dehydrogenase family protein</fullName>
    </submittedName>
</protein>
<keyword evidence="5" id="KW-1185">Reference proteome</keyword>
<dbReference type="Gene3D" id="3.40.309.10">
    <property type="entry name" value="Aldehyde Dehydrogenase, Chain A, domain 2"/>
    <property type="match status" value="1"/>
</dbReference>
<dbReference type="GO" id="GO:0016620">
    <property type="term" value="F:oxidoreductase activity, acting on the aldehyde or oxo group of donors, NAD or NADP as acceptor"/>
    <property type="evidence" value="ECO:0007669"/>
    <property type="project" value="InterPro"/>
</dbReference>
<evidence type="ECO:0000313" key="5">
    <source>
        <dbReference type="Proteomes" id="UP000305887"/>
    </source>
</evidence>
<dbReference type="InterPro" id="IPR015590">
    <property type="entry name" value="Aldehyde_DH_dom"/>
</dbReference>
<reference evidence="4 5" key="1">
    <citation type="submission" date="2019-06" db="EMBL/GenBank/DDBJ databases">
        <title>YIM 131921 draft genome.</title>
        <authorList>
            <person name="Jiang L."/>
        </authorList>
    </citation>
    <scope>NUCLEOTIDE SEQUENCE [LARGE SCALE GENOMIC DNA]</scope>
    <source>
        <strain evidence="4 5">YIM 131921</strain>
    </source>
</reference>
<dbReference type="RefSeq" id="WP_139077749.1">
    <property type="nucleotide sequence ID" value="NZ_VDFU01000018.1"/>
</dbReference>
<comment type="similarity">
    <text evidence="1">Belongs to the aldehyde dehydrogenase family.</text>
</comment>
<dbReference type="PANTHER" id="PTHR42804:SF1">
    <property type="entry name" value="ALDEHYDE DEHYDROGENASE-RELATED"/>
    <property type="match status" value="1"/>
</dbReference>
<comment type="caution">
    <text evidence="4">The sequence shown here is derived from an EMBL/GenBank/DDBJ whole genome shotgun (WGS) entry which is preliminary data.</text>
</comment>
<gene>
    <name evidence="4" type="ORF">FHG66_14330</name>
</gene>
<evidence type="ECO:0000256" key="2">
    <source>
        <dbReference type="ARBA" id="ARBA00023002"/>
    </source>
</evidence>
<evidence type="ECO:0000313" key="4">
    <source>
        <dbReference type="EMBL" id="TNC48295.1"/>
    </source>
</evidence>
<proteinExistence type="inferred from homology"/>
<dbReference type="InterPro" id="IPR016163">
    <property type="entry name" value="Ald_DH_C"/>
</dbReference>
<dbReference type="Gene3D" id="3.40.605.10">
    <property type="entry name" value="Aldehyde Dehydrogenase, Chain A, domain 1"/>
    <property type="match status" value="1"/>
</dbReference>
<keyword evidence="2" id="KW-0560">Oxidoreductase</keyword>
<dbReference type="EMBL" id="VDFU01000018">
    <property type="protein sequence ID" value="TNC48295.1"/>
    <property type="molecule type" value="Genomic_DNA"/>
</dbReference>
<sequence length="476" mass="51676">MIEKKRFYIGGSWVESRDGREHAVIDPSTEEAAVTITLAGPQDVDAAVASAKAALPGWSMTDPQERRTLVERILAEYHRRERDFAEAISLEMGAPIDFALAEQAPSFSWHVENFLTAFDHIEWLKPLGPHAPQTRIALEPIGVVGLITPWNWPANQIALKVIPALLAGCTSVLKPSEQAPLSAVVVAEMLHEAGVPPGVFNMIQGDGASAGTRLSTHPDVEMISFTGSTRAGRAITVAAADTFKRVTLELGGKGANLVFADADERAVERGVRHVMQNTGQSCNAPTRMLVERPVYERAIETARAVAEATMVSPASEKGRHIGPVVNARQWEHVQGLIQKGIEEGARLVAGGPGRPEHLNRGFFVRPTVFADVTPGMSIERTEIFGPVLSMMPFDTEEEALRIANDTDYGLTNYVQTGDEERRHRLARQLRAGMIEMNGTSRGRGAPFGGTKASGRAREGGVWGIEEFLEVKAISGW</sequence>
<organism evidence="4 5">
    <name type="scientific">Rubellimicrobium rubrum</name>
    <dbReference type="NCBI Taxonomy" id="2585369"/>
    <lineage>
        <taxon>Bacteria</taxon>
        <taxon>Pseudomonadati</taxon>
        <taxon>Pseudomonadota</taxon>
        <taxon>Alphaproteobacteria</taxon>
        <taxon>Rhodobacterales</taxon>
        <taxon>Roseobacteraceae</taxon>
        <taxon>Rubellimicrobium</taxon>
    </lineage>
</organism>
<dbReference type="InterPro" id="IPR016162">
    <property type="entry name" value="Ald_DH_N"/>
</dbReference>
<dbReference type="OrthoDB" id="9812625at2"/>
<evidence type="ECO:0000259" key="3">
    <source>
        <dbReference type="Pfam" id="PF00171"/>
    </source>
</evidence>
<evidence type="ECO:0000256" key="1">
    <source>
        <dbReference type="ARBA" id="ARBA00009986"/>
    </source>
</evidence>
<dbReference type="CDD" id="cd07138">
    <property type="entry name" value="ALDH_CddD_SSP0762"/>
    <property type="match status" value="1"/>
</dbReference>
<dbReference type="FunFam" id="3.40.605.10:FF:000007">
    <property type="entry name" value="NAD/NADP-dependent betaine aldehyde dehydrogenase"/>
    <property type="match status" value="1"/>
</dbReference>
<feature type="domain" description="Aldehyde dehydrogenase" evidence="3">
    <location>
        <begin position="13"/>
        <end position="473"/>
    </location>
</feature>
<dbReference type="InterPro" id="IPR016161">
    <property type="entry name" value="Ald_DH/histidinol_DH"/>
</dbReference>